<comment type="caution">
    <text evidence="1">The sequence shown here is derived from an EMBL/GenBank/DDBJ whole genome shotgun (WGS) entry which is preliminary data.</text>
</comment>
<reference evidence="1 2" key="1">
    <citation type="submission" date="2019-08" db="EMBL/GenBank/DDBJ databases">
        <title>Whole genome of Aphis craccivora.</title>
        <authorList>
            <person name="Voronova N.V."/>
            <person name="Shulinski R.S."/>
            <person name="Bandarenka Y.V."/>
            <person name="Zhorov D.G."/>
            <person name="Warner D."/>
        </authorList>
    </citation>
    <scope>NUCLEOTIDE SEQUENCE [LARGE SCALE GENOMIC DNA]</scope>
    <source>
        <strain evidence="1">180601</strain>
        <tissue evidence="1">Whole Body</tissue>
    </source>
</reference>
<dbReference type="OrthoDB" id="6252479at2759"/>
<dbReference type="AlphaFoldDB" id="A0A6G0YF14"/>
<protein>
    <submittedName>
        <fullName evidence="1">DE-cadherin isoform X2</fullName>
    </submittedName>
</protein>
<dbReference type="EMBL" id="VUJU01004384">
    <property type="protein sequence ID" value="KAF0754531.1"/>
    <property type="molecule type" value="Genomic_DNA"/>
</dbReference>
<organism evidence="1 2">
    <name type="scientific">Aphis craccivora</name>
    <name type="common">Cowpea aphid</name>
    <dbReference type="NCBI Taxonomy" id="307492"/>
    <lineage>
        <taxon>Eukaryota</taxon>
        <taxon>Metazoa</taxon>
        <taxon>Ecdysozoa</taxon>
        <taxon>Arthropoda</taxon>
        <taxon>Hexapoda</taxon>
        <taxon>Insecta</taxon>
        <taxon>Pterygota</taxon>
        <taxon>Neoptera</taxon>
        <taxon>Paraneoptera</taxon>
        <taxon>Hemiptera</taxon>
        <taxon>Sternorrhyncha</taxon>
        <taxon>Aphidomorpha</taxon>
        <taxon>Aphidoidea</taxon>
        <taxon>Aphididae</taxon>
        <taxon>Aphidini</taxon>
        <taxon>Aphis</taxon>
        <taxon>Aphis</taxon>
    </lineage>
</organism>
<gene>
    <name evidence="1" type="ORF">FWK35_00019874</name>
</gene>
<evidence type="ECO:0000313" key="1">
    <source>
        <dbReference type="EMBL" id="KAF0754531.1"/>
    </source>
</evidence>
<dbReference type="Proteomes" id="UP000478052">
    <property type="component" value="Unassembled WGS sequence"/>
</dbReference>
<evidence type="ECO:0000313" key="2">
    <source>
        <dbReference type="Proteomes" id="UP000478052"/>
    </source>
</evidence>
<keyword evidence="2" id="KW-1185">Reference proteome</keyword>
<feature type="non-terminal residue" evidence="1">
    <location>
        <position position="1"/>
    </location>
</feature>
<proteinExistence type="predicted"/>
<accession>A0A6G0YF14</accession>
<name>A0A6G0YF14_APHCR</name>
<sequence length="50" mass="5701">FQDNRGSGPKLGLTVQDNHKPVFTNCLNYQPSVKEEQPTNTYVFTCRAEK</sequence>